<dbReference type="HAMAP" id="MF_00902">
    <property type="entry name" value="TatC"/>
    <property type="match status" value="1"/>
</dbReference>
<feature type="transmembrane region" description="Helical" evidence="5">
    <location>
        <begin position="114"/>
        <end position="136"/>
    </location>
</feature>
<reference evidence="7 8" key="1">
    <citation type="submission" date="2019-12" db="EMBL/GenBank/DDBJ databases">
        <title>Genomic-based taxomic classification of the family Erythrobacteraceae.</title>
        <authorList>
            <person name="Xu L."/>
        </authorList>
    </citation>
    <scope>NUCLEOTIDE SEQUENCE [LARGE SCALE GENOMIC DNA]</scope>
    <source>
        <strain evidence="7 8">JCM 16339</strain>
    </source>
</reference>
<evidence type="ECO:0000256" key="4">
    <source>
        <dbReference type="ARBA" id="ARBA00023136"/>
    </source>
</evidence>
<feature type="compositionally biased region" description="Polar residues" evidence="6">
    <location>
        <begin position="263"/>
        <end position="276"/>
    </location>
</feature>
<feature type="transmembrane region" description="Helical" evidence="5">
    <location>
        <begin position="81"/>
        <end position="102"/>
    </location>
</feature>
<comment type="subcellular location">
    <subcellularLocation>
        <location evidence="5">Cell membrane</location>
        <topology evidence="5">Multi-pass membrane protein</topology>
    </subcellularLocation>
    <subcellularLocation>
        <location evidence="1">Membrane</location>
        <topology evidence="1">Multi-pass membrane protein</topology>
    </subcellularLocation>
</comment>
<keyword evidence="8" id="KW-1185">Reference proteome</keyword>
<dbReference type="PANTHER" id="PTHR30371">
    <property type="entry name" value="SEC-INDEPENDENT PROTEIN TRANSLOCASE PROTEIN TATC"/>
    <property type="match status" value="1"/>
</dbReference>
<keyword evidence="4 5" id="KW-0472">Membrane</keyword>
<evidence type="ECO:0000313" key="8">
    <source>
        <dbReference type="Proteomes" id="UP000435243"/>
    </source>
</evidence>
<dbReference type="PANTHER" id="PTHR30371:SF0">
    <property type="entry name" value="SEC-INDEPENDENT PROTEIN TRANSLOCASE PROTEIN TATC, CHLOROPLASTIC-RELATED"/>
    <property type="match status" value="1"/>
</dbReference>
<keyword evidence="5" id="KW-1003">Cell membrane</keyword>
<dbReference type="OrthoDB" id="9777044at2"/>
<evidence type="ECO:0000256" key="3">
    <source>
        <dbReference type="ARBA" id="ARBA00022989"/>
    </source>
</evidence>
<comment type="subunit">
    <text evidence="5">The Tat system comprises two distinct complexes: a TatABC complex, containing multiple copies of TatA, TatB and TatC subunits, and a separate TatA complex, containing only TatA subunits. Substrates initially bind to the TatABC complex, which probably triggers association of the separate TatA complex to form the active translocon.</text>
</comment>
<evidence type="ECO:0000256" key="2">
    <source>
        <dbReference type="ARBA" id="ARBA00022692"/>
    </source>
</evidence>
<sequence length="291" mass="32201">MAFKLKDLDDSQAPLIDHLIELRKRLVRAVFALVVAFAVCLYFADDIFGFLVRPLTMAFPEGEGQLIYTKLYEAFFVEIKVALFAAFFISFPIIANQLWAFVAPGLYAREKKAFLPFILATPILFTMGASLAYFVVMPTAFEWFLGFEGTAGGLEQTALPSMGEYLDLVMRFILAFGISFLLPVLLMLLNRAGIVSRDQLSKGRRYVVVAVFALAAIITPPDAISQLLLAIPLLLLFEGSLLLMLLSERKQKKEQEREKAEASGTQAASTELTGTETPADDLTSETKTSES</sequence>
<dbReference type="PRINTS" id="PR01840">
    <property type="entry name" value="TATCFAMILY"/>
</dbReference>
<evidence type="ECO:0000256" key="1">
    <source>
        <dbReference type="ARBA" id="ARBA00004141"/>
    </source>
</evidence>
<dbReference type="Proteomes" id="UP000435243">
    <property type="component" value="Unassembled WGS sequence"/>
</dbReference>
<comment type="similarity">
    <text evidence="5">Belongs to the TatC family.</text>
</comment>
<dbReference type="RefSeq" id="WP_160591503.1">
    <property type="nucleotide sequence ID" value="NZ_BAAAFP010000003.1"/>
</dbReference>
<comment type="caution">
    <text evidence="7">The sequence shown here is derived from an EMBL/GenBank/DDBJ whole genome shotgun (WGS) entry which is preliminary data.</text>
</comment>
<evidence type="ECO:0000256" key="5">
    <source>
        <dbReference type="HAMAP-Rule" id="MF_00902"/>
    </source>
</evidence>
<proteinExistence type="inferred from homology"/>
<dbReference type="GO" id="GO:0043953">
    <property type="term" value="P:protein transport by the Tat complex"/>
    <property type="evidence" value="ECO:0007669"/>
    <property type="project" value="UniProtKB-UniRule"/>
</dbReference>
<keyword evidence="5" id="KW-0653">Protein transport</keyword>
<organism evidence="7 8">
    <name type="scientific">Alteraurantiacibacter aestuarii</name>
    <dbReference type="NCBI Taxonomy" id="650004"/>
    <lineage>
        <taxon>Bacteria</taxon>
        <taxon>Pseudomonadati</taxon>
        <taxon>Pseudomonadota</taxon>
        <taxon>Alphaproteobacteria</taxon>
        <taxon>Sphingomonadales</taxon>
        <taxon>Erythrobacteraceae</taxon>
        <taxon>Alteraurantiacibacter</taxon>
    </lineage>
</organism>
<accession>A0A844ZKF2</accession>
<dbReference type="GO" id="GO:0065002">
    <property type="term" value="P:intracellular protein transmembrane transport"/>
    <property type="evidence" value="ECO:0007669"/>
    <property type="project" value="TreeGrafter"/>
</dbReference>
<keyword evidence="5" id="KW-0813">Transport</keyword>
<dbReference type="InterPro" id="IPR002033">
    <property type="entry name" value="TatC"/>
</dbReference>
<evidence type="ECO:0000256" key="6">
    <source>
        <dbReference type="SAM" id="MobiDB-lite"/>
    </source>
</evidence>
<name>A0A844ZKF2_9SPHN</name>
<feature type="transmembrane region" description="Helical" evidence="5">
    <location>
        <begin position="26"/>
        <end position="44"/>
    </location>
</feature>
<feature type="transmembrane region" description="Helical" evidence="5">
    <location>
        <begin position="227"/>
        <end position="247"/>
    </location>
</feature>
<feature type="transmembrane region" description="Helical" evidence="5">
    <location>
        <begin position="168"/>
        <end position="191"/>
    </location>
</feature>
<dbReference type="Pfam" id="PF00902">
    <property type="entry name" value="TatC"/>
    <property type="match status" value="1"/>
</dbReference>
<protein>
    <recommendedName>
        <fullName evidence="5">Sec-independent protein translocase protein TatC</fullName>
    </recommendedName>
</protein>
<dbReference type="NCBIfam" id="TIGR00945">
    <property type="entry name" value="tatC"/>
    <property type="match status" value="1"/>
</dbReference>
<keyword evidence="5" id="KW-0811">Translocation</keyword>
<dbReference type="GO" id="GO:0009977">
    <property type="term" value="F:proton motive force dependent protein transmembrane transporter activity"/>
    <property type="evidence" value="ECO:0007669"/>
    <property type="project" value="TreeGrafter"/>
</dbReference>
<dbReference type="GO" id="GO:0033281">
    <property type="term" value="C:TAT protein transport complex"/>
    <property type="evidence" value="ECO:0007669"/>
    <property type="project" value="UniProtKB-UniRule"/>
</dbReference>
<keyword evidence="3 5" id="KW-1133">Transmembrane helix</keyword>
<feature type="transmembrane region" description="Helical" evidence="5">
    <location>
        <begin position="203"/>
        <end position="221"/>
    </location>
</feature>
<keyword evidence="2 5" id="KW-0812">Transmembrane</keyword>
<gene>
    <name evidence="5 7" type="primary">tatC</name>
    <name evidence="7" type="ORF">GRI32_09230</name>
</gene>
<evidence type="ECO:0000313" key="7">
    <source>
        <dbReference type="EMBL" id="MXO88921.1"/>
    </source>
</evidence>
<comment type="function">
    <text evidence="5">Part of the twin-arginine translocation (Tat) system that transports large folded proteins containing a characteristic twin-arginine motif in their signal peptide across membranes. Together with TatB, TatC is part of a receptor directly interacting with Tat signal peptides.</text>
</comment>
<dbReference type="EMBL" id="WTYY01000004">
    <property type="protein sequence ID" value="MXO88921.1"/>
    <property type="molecule type" value="Genomic_DNA"/>
</dbReference>
<dbReference type="AlphaFoldDB" id="A0A844ZKF2"/>
<feature type="region of interest" description="Disordered" evidence="6">
    <location>
        <begin position="254"/>
        <end position="291"/>
    </location>
</feature>